<dbReference type="SUPFAM" id="SSF48019">
    <property type="entry name" value="post-AAA+ oligomerization domain-like"/>
    <property type="match status" value="1"/>
</dbReference>
<keyword evidence="3" id="KW-0067">ATP-binding</keyword>
<sequence>MSGLSEILRPKNFEDVVGQEHILGEKGILKLAIEKDSLFSAIFYGPPGCGKTSTLEVIKQNTSYEVYHFNAAITSTAEVKKILEYAAKVKGVKKILIFIDEFHRFNKKQQDIFLPGVEAFDYVLIGATTENPYKMVNPALLSRVRLVAFKKLQKGHIFKLLEKAVNVKKVDINEDAKDFIARVSNGDGRFAINLYEILSDIAISIDKKIIDEEILKIYSLDENRVYTEKEHYNLASAFIKSIRGSDPDAALYYMARMIEVGEDPRFIARRLVILASEDIGLADPMALLVATSTAQAVELVGLPECMLNLSQCVIYLSLAPKSDSSTLAIQKALKVAKETMNLDVPRNLLNIPDSGYKNPHKFGGFLKKSYLPKEISDKVFYTPKSIGKEKKNLEILETLWRGVKQYDDKP</sequence>
<dbReference type="GO" id="GO:0006261">
    <property type="term" value="P:DNA-templated DNA replication"/>
    <property type="evidence" value="ECO:0007669"/>
    <property type="project" value="TreeGrafter"/>
</dbReference>
<dbReference type="GO" id="GO:0005524">
    <property type="term" value="F:ATP binding"/>
    <property type="evidence" value="ECO:0007669"/>
    <property type="project" value="UniProtKB-KW"/>
</dbReference>
<dbReference type="EMBL" id="JACHEX010000002">
    <property type="protein sequence ID" value="MBB6062399.1"/>
    <property type="molecule type" value="Genomic_DNA"/>
</dbReference>
<gene>
    <name evidence="5" type="ORF">HNP65_000837</name>
</gene>
<dbReference type="CDD" id="cd18139">
    <property type="entry name" value="HLD_clamp_RarA"/>
    <property type="match status" value="1"/>
</dbReference>
<keyword evidence="6" id="KW-1185">Reference proteome</keyword>
<dbReference type="InterPro" id="IPR032423">
    <property type="entry name" value="AAA_assoc_2"/>
</dbReference>
<evidence type="ECO:0000313" key="5">
    <source>
        <dbReference type="EMBL" id="MBB6062399.1"/>
    </source>
</evidence>
<dbReference type="Pfam" id="PF12002">
    <property type="entry name" value="MgsA_C"/>
    <property type="match status" value="1"/>
</dbReference>
<dbReference type="GO" id="GO:0003677">
    <property type="term" value="F:DNA binding"/>
    <property type="evidence" value="ECO:0007669"/>
    <property type="project" value="InterPro"/>
</dbReference>
<dbReference type="SMART" id="SM00382">
    <property type="entry name" value="AAA"/>
    <property type="match status" value="1"/>
</dbReference>
<dbReference type="InterPro" id="IPR003593">
    <property type="entry name" value="AAA+_ATPase"/>
</dbReference>
<evidence type="ECO:0000313" key="6">
    <source>
        <dbReference type="Proteomes" id="UP000555828"/>
    </source>
</evidence>
<dbReference type="InterPro" id="IPR003959">
    <property type="entry name" value="ATPase_AAA_core"/>
</dbReference>
<feature type="domain" description="AAA+ ATPase" evidence="4">
    <location>
        <begin position="37"/>
        <end position="152"/>
    </location>
</feature>
<dbReference type="Pfam" id="PF16193">
    <property type="entry name" value="AAA_assoc_2"/>
    <property type="match status" value="1"/>
</dbReference>
<dbReference type="GO" id="GO:0017116">
    <property type="term" value="F:single-stranded DNA helicase activity"/>
    <property type="evidence" value="ECO:0007669"/>
    <property type="project" value="TreeGrafter"/>
</dbReference>
<proteinExistence type="inferred from homology"/>
<dbReference type="Gene3D" id="1.20.272.10">
    <property type="match status" value="1"/>
</dbReference>
<dbReference type="Gene3D" id="3.40.50.300">
    <property type="entry name" value="P-loop containing nucleotide triphosphate hydrolases"/>
    <property type="match status" value="1"/>
</dbReference>
<evidence type="ECO:0000256" key="3">
    <source>
        <dbReference type="ARBA" id="ARBA00022840"/>
    </source>
</evidence>
<dbReference type="Pfam" id="PF00004">
    <property type="entry name" value="AAA"/>
    <property type="match status" value="1"/>
</dbReference>
<dbReference type="RefSeq" id="WP_184619081.1">
    <property type="nucleotide sequence ID" value="NZ_JACHEX010000002.1"/>
</dbReference>
<dbReference type="InterPro" id="IPR008921">
    <property type="entry name" value="DNA_pol3_clamp-load_cplx_C"/>
</dbReference>
<dbReference type="FunFam" id="1.20.272.10:FF:000001">
    <property type="entry name" value="Putative AAA family ATPase"/>
    <property type="match status" value="1"/>
</dbReference>
<dbReference type="Gene3D" id="1.10.3710.10">
    <property type="entry name" value="DNA polymerase III clamp loader subunits, C-terminal domain"/>
    <property type="match status" value="1"/>
</dbReference>
<evidence type="ECO:0000256" key="2">
    <source>
        <dbReference type="ARBA" id="ARBA00022741"/>
    </source>
</evidence>
<dbReference type="SUPFAM" id="SSF52540">
    <property type="entry name" value="P-loop containing nucleoside triphosphate hydrolases"/>
    <property type="match status" value="1"/>
</dbReference>
<dbReference type="CDD" id="cd00009">
    <property type="entry name" value="AAA"/>
    <property type="match status" value="1"/>
</dbReference>
<dbReference type="InterPro" id="IPR021886">
    <property type="entry name" value="MgsA_C"/>
</dbReference>
<comment type="similarity">
    <text evidence="1">Belongs to the AAA ATPase family. RarA/MGS1/WRNIP1 subfamily.</text>
</comment>
<dbReference type="GO" id="GO:0016887">
    <property type="term" value="F:ATP hydrolysis activity"/>
    <property type="evidence" value="ECO:0007669"/>
    <property type="project" value="InterPro"/>
</dbReference>
<reference evidence="5 6" key="1">
    <citation type="submission" date="2020-08" db="EMBL/GenBank/DDBJ databases">
        <title>Genomic Encyclopedia of Type Strains, Phase IV (KMG-IV): sequencing the most valuable type-strain genomes for metagenomic binning, comparative biology and taxonomic classification.</title>
        <authorList>
            <person name="Goeker M."/>
        </authorList>
    </citation>
    <scope>NUCLEOTIDE SEQUENCE [LARGE SCALE GENOMIC DNA]</scope>
    <source>
        <strain evidence="5 6">DSM 13481</strain>
    </source>
</reference>
<dbReference type="PANTHER" id="PTHR13779:SF7">
    <property type="entry name" value="ATPASE WRNIP1"/>
    <property type="match status" value="1"/>
</dbReference>
<dbReference type="GO" id="GO:0000731">
    <property type="term" value="P:DNA synthesis involved in DNA repair"/>
    <property type="evidence" value="ECO:0007669"/>
    <property type="project" value="TreeGrafter"/>
</dbReference>
<accession>A0A841GRS8</accession>
<organism evidence="5 6">
    <name type="scientific">Thermosipho japonicus</name>
    <dbReference type="NCBI Taxonomy" id="90323"/>
    <lineage>
        <taxon>Bacteria</taxon>
        <taxon>Thermotogati</taxon>
        <taxon>Thermotogota</taxon>
        <taxon>Thermotogae</taxon>
        <taxon>Thermotogales</taxon>
        <taxon>Fervidobacteriaceae</taxon>
        <taxon>Thermosipho</taxon>
    </lineage>
</organism>
<dbReference type="InterPro" id="IPR051314">
    <property type="entry name" value="AAA_ATPase_RarA/MGS1/WRNIP1"/>
</dbReference>
<dbReference type="PANTHER" id="PTHR13779">
    <property type="entry name" value="WERNER HELICASE-INTERACTING PROTEIN 1 FAMILY MEMBER"/>
    <property type="match status" value="1"/>
</dbReference>
<comment type="caution">
    <text evidence="5">The sequence shown here is derived from an EMBL/GenBank/DDBJ whole genome shotgun (WGS) entry which is preliminary data.</text>
</comment>
<dbReference type="Proteomes" id="UP000555828">
    <property type="component" value="Unassembled WGS sequence"/>
</dbReference>
<dbReference type="InterPro" id="IPR027417">
    <property type="entry name" value="P-loop_NTPase"/>
</dbReference>
<evidence type="ECO:0000256" key="1">
    <source>
        <dbReference type="ARBA" id="ARBA00008959"/>
    </source>
</evidence>
<keyword evidence="2" id="KW-0547">Nucleotide-binding</keyword>
<protein>
    <submittedName>
        <fullName evidence="5">Putative ATPase</fullName>
    </submittedName>
</protein>
<evidence type="ECO:0000259" key="4">
    <source>
        <dbReference type="SMART" id="SM00382"/>
    </source>
</evidence>
<dbReference type="AlphaFoldDB" id="A0A841GRS8"/>
<dbReference type="Gene3D" id="1.10.8.60">
    <property type="match status" value="1"/>
</dbReference>
<dbReference type="GO" id="GO:0008047">
    <property type="term" value="F:enzyme activator activity"/>
    <property type="evidence" value="ECO:0007669"/>
    <property type="project" value="TreeGrafter"/>
</dbReference>
<name>A0A841GRS8_9BACT</name>